<evidence type="ECO:0000259" key="1">
    <source>
        <dbReference type="Pfam" id="PF04233"/>
    </source>
</evidence>
<dbReference type="AlphaFoldDB" id="A0AA91EE37"/>
<protein>
    <recommendedName>
        <fullName evidence="1">Phage head morphogenesis domain-containing protein</fullName>
    </recommendedName>
</protein>
<feature type="domain" description="Phage head morphogenesis" evidence="1">
    <location>
        <begin position="153"/>
        <end position="272"/>
    </location>
</feature>
<comment type="caution">
    <text evidence="2">The sequence shown here is derived from an EMBL/GenBank/DDBJ whole genome shotgun (WGS) entry which is preliminary data.</text>
</comment>
<dbReference type="Gene3D" id="3.40.390.10">
    <property type="entry name" value="Collagenase (Catalytic Domain)"/>
    <property type="match status" value="1"/>
</dbReference>
<reference evidence="2 3" key="1">
    <citation type="submission" date="2016-04" db="EMBL/GenBank/DDBJ databases">
        <title>ATOL: Assembling a taxonomically balanced genome-scale reconstruction of the evolutionary history of the Enterobacteriaceae.</title>
        <authorList>
            <person name="Plunkett G.III."/>
            <person name="Neeno-Eckwall E.C."/>
            <person name="Glasner J.D."/>
            <person name="Perna N.T."/>
        </authorList>
    </citation>
    <scope>NUCLEOTIDE SEQUENCE [LARGE SCALE GENOMIC DNA]</scope>
    <source>
        <strain evidence="2 3">ATCC 12841</strain>
    </source>
</reference>
<keyword evidence="3" id="KW-1185">Reference proteome</keyword>
<dbReference type="InterPro" id="IPR024079">
    <property type="entry name" value="MetalloPept_cat_dom_sf"/>
</dbReference>
<sequence length="583" mass="65162">MATVNERLSEEAIAHTLFVSRYSTGVAKKMIKILNQSDAELSAKLFAALDELEPDSFTVKRLESLLGDVRKVNEIATQSMLAGLQTEIKDFAKHEAGYQLDLFSSLLPAEVLERFPLAGISFEQVYAAAMSKPFQGRLLKDWASNLESDRLKRITTAVSNGFLQGETVETIIRRVRGTKGADYKDGALQVSRANAASIIKTAVNHTAAEAREKFAKNNSDIIKAKQWSSTLDTKTSAQCRIRDRLMYSLKNKPLGHKIPYLQGPGKIHFCCRSSEKFVTKSWRELGFKKGELSGATRATMDGQIPAETSYLEWLSKQSAYRQDQVLGAERGRMYRAGEIKLSDMYTDNGEWLTLAQLKEIETAGRKSGFSLADAKTLRDIENGMQGVIANQLHFPDGTPIESAKEAAQAMSDVLTKFNLAPLSSFSEREGMKASAAGAYFKENQSIHISAWALEQQRWDEIRKNGSDVDFLSMLPIKQLDMVNVAAEKAAKGFAFEYAAKQSVAGTVTHEMGHHLYYSNLDELEYLSTKAYQAGWWRPVSYYAASNERELFAEAVALYMLGDESEHKRINPELLEWLKKNSRT</sequence>
<dbReference type="GO" id="GO:0008237">
    <property type="term" value="F:metallopeptidase activity"/>
    <property type="evidence" value="ECO:0007669"/>
    <property type="project" value="InterPro"/>
</dbReference>
<dbReference type="EMBL" id="LXEX01000077">
    <property type="protein sequence ID" value="OAT56547.1"/>
    <property type="molecule type" value="Genomic_DNA"/>
</dbReference>
<accession>A0AA91EE37</accession>
<evidence type="ECO:0000313" key="3">
    <source>
        <dbReference type="Proteomes" id="UP000078431"/>
    </source>
</evidence>
<dbReference type="Proteomes" id="UP000078431">
    <property type="component" value="Unassembled WGS sequence"/>
</dbReference>
<organism evidence="2 3">
    <name type="scientific">Obesumbacterium proteus ATCC 12841</name>
    <dbReference type="NCBI Taxonomy" id="1354268"/>
    <lineage>
        <taxon>Bacteria</taxon>
        <taxon>Pseudomonadati</taxon>
        <taxon>Pseudomonadota</taxon>
        <taxon>Gammaproteobacteria</taxon>
        <taxon>Enterobacterales</taxon>
        <taxon>Hafniaceae</taxon>
        <taxon>Obesumbacterium</taxon>
    </lineage>
</organism>
<dbReference type="SUPFAM" id="SSF55486">
    <property type="entry name" value="Metalloproteases ('zincins'), catalytic domain"/>
    <property type="match status" value="1"/>
</dbReference>
<evidence type="ECO:0000313" key="2">
    <source>
        <dbReference type="EMBL" id="OAT56547.1"/>
    </source>
</evidence>
<dbReference type="Pfam" id="PF04233">
    <property type="entry name" value="Phage_Mu_F"/>
    <property type="match status" value="1"/>
</dbReference>
<proteinExistence type="predicted"/>
<dbReference type="InterPro" id="IPR006528">
    <property type="entry name" value="Phage_head_morphogenesis_dom"/>
</dbReference>
<gene>
    <name evidence="2" type="ORF">M993_04773</name>
</gene>
<name>A0AA91EE37_9GAMM</name>